<reference evidence="2 3" key="1">
    <citation type="submission" date="2019-07" db="EMBL/GenBank/DDBJ databases">
        <title>Whole genome shotgun sequence of Alkalibacillus haloalkaliphilus NBRC 103110.</title>
        <authorList>
            <person name="Hosoyama A."/>
            <person name="Uohara A."/>
            <person name="Ohji S."/>
            <person name="Ichikawa N."/>
        </authorList>
    </citation>
    <scope>NUCLEOTIDE SEQUENCE [LARGE SCALE GENOMIC DNA]</scope>
    <source>
        <strain evidence="2 3">NBRC 103110</strain>
    </source>
</reference>
<dbReference type="Pfam" id="PF01425">
    <property type="entry name" value="Amidase"/>
    <property type="match status" value="1"/>
</dbReference>
<dbReference type="RefSeq" id="WP_146818062.1">
    <property type="nucleotide sequence ID" value="NZ_BJYA01000019.1"/>
</dbReference>
<proteinExistence type="predicted"/>
<sequence>MANPKLSQLFQRIKESSIDQIQEMLSKGDLTSRELVLMYFERVAKHDQSGENINALAELNPDALLIAESLDEERLSKGVRGPLHGIPVVVKDNIDTGDKMHTTAGSLALQDHVAKNDAFLVKQLRQAGAIILGKANLTEWANFMTVGMPNGYSSRGGQVLNPYGPGQLDTGGSSAGSAAAVAANFVTGAIGTETSGSILSPSSQHALVGIKPTVGTVSRSGIIPISHTQDTAGPIAKSVSDAVYIFQSIIGQDVDDEATGSAKQLSQIDLTRSLNINGLKGKRIGIARDHYFESISEEKQQFMDKAINQLRASGAEVIDRVEIPTTKHNWGLGVMIHEFKNGLNHYLKTVSNDLPVQSFDDIIQYNLKHKDEMLLYGQKWFDEASKTSGLLTEPDYLNELLEDQYLTKEEGIDFTLNEHNLDAIVTPNNLGAAIPAKAGYPSITVPAGFTNEGEPVGITFTGTAFSEPQLIEIAYSYEQATRERREPKLES</sequence>
<dbReference type="NCBIfam" id="NF005300">
    <property type="entry name" value="PRK06828.1"/>
    <property type="match status" value="1"/>
</dbReference>
<gene>
    <name evidence="2" type="primary">gatA_2</name>
    <name evidence="2" type="ORF">AHA02nite_26410</name>
</gene>
<protein>
    <submittedName>
        <fullName evidence="2">Amidase</fullName>
    </submittedName>
</protein>
<evidence type="ECO:0000313" key="2">
    <source>
        <dbReference type="EMBL" id="GEN46865.1"/>
    </source>
</evidence>
<dbReference type="PANTHER" id="PTHR42678">
    <property type="entry name" value="AMIDASE"/>
    <property type="match status" value="1"/>
</dbReference>
<dbReference type="SUPFAM" id="SSF75304">
    <property type="entry name" value="Amidase signature (AS) enzymes"/>
    <property type="match status" value="1"/>
</dbReference>
<dbReference type="InterPro" id="IPR023631">
    <property type="entry name" value="Amidase_dom"/>
</dbReference>
<evidence type="ECO:0000259" key="1">
    <source>
        <dbReference type="Pfam" id="PF01425"/>
    </source>
</evidence>
<dbReference type="EMBL" id="BJYA01000019">
    <property type="protein sequence ID" value="GEN46865.1"/>
    <property type="molecule type" value="Genomic_DNA"/>
</dbReference>
<organism evidence="2 3">
    <name type="scientific">Alkalibacillus haloalkaliphilus</name>
    <dbReference type="NCBI Taxonomy" id="94136"/>
    <lineage>
        <taxon>Bacteria</taxon>
        <taxon>Bacillati</taxon>
        <taxon>Bacillota</taxon>
        <taxon>Bacilli</taxon>
        <taxon>Bacillales</taxon>
        <taxon>Bacillaceae</taxon>
        <taxon>Alkalibacillus</taxon>
    </lineage>
</organism>
<name>A0A511W6Y9_9BACI</name>
<keyword evidence="3" id="KW-1185">Reference proteome</keyword>
<dbReference type="PANTHER" id="PTHR42678:SF34">
    <property type="entry name" value="OS04G0183300 PROTEIN"/>
    <property type="match status" value="1"/>
</dbReference>
<dbReference type="AlphaFoldDB" id="A0A511W6Y9"/>
<feature type="domain" description="Amidase" evidence="1">
    <location>
        <begin position="34"/>
        <end position="470"/>
    </location>
</feature>
<dbReference type="OrthoDB" id="9811471at2"/>
<accession>A0A511W6Y9</accession>
<dbReference type="Gene3D" id="3.90.1300.10">
    <property type="entry name" value="Amidase signature (AS) domain"/>
    <property type="match status" value="1"/>
</dbReference>
<dbReference type="Proteomes" id="UP000321440">
    <property type="component" value="Unassembled WGS sequence"/>
</dbReference>
<evidence type="ECO:0000313" key="3">
    <source>
        <dbReference type="Proteomes" id="UP000321440"/>
    </source>
</evidence>
<dbReference type="InterPro" id="IPR036928">
    <property type="entry name" value="AS_sf"/>
</dbReference>
<comment type="caution">
    <text evidence="2">The sequence shown here is derived from an EMBL/GenBank/DDBJ whole genome shotgun (WGS) entry which is preliminary data.</text>
</comment>